<dbReference type="OrthoDB" id="9811954at2"/>
<keyword evidence="6" id="KW-1185">Reference proteome</keyword>
<evidence type="ECO:0000256" key="4">
    <source>
        <dbReference type="ARBA" id="ARBA00023136"/>
    </source>
</evidence>
<dbReference type="EMBL" id="SJPJ01000001">
    <property type="protein sequence ID" value="TWT82907.1"/>
    <property type="molecule type" value="Genomic_DNA"/>
</dbReference>
<dbReference type="Pfam" id="PF10755">
    <property type="entry name" value="DUF2585"/>
    <property type="match status" value="1"/>
</dbReference>
<dbReference type="GO" id="GO:0005886">
    <property type="term" value="C:plasma membrane"/>
    <property type="evidence" value="ECO:0007669"/>
    <property type="project" value="InterPro"/>
</dbReference>
<name>A0A5C5Z765_9BACT</name>
<evidence type="ECO:0008006" key="7">
    <source>
        <dbReference type="Google" id="ProtNLM"/>
    </source>
</evidence>
<evidence type="ECO:0000313" key="5">
    <source>
        <dbReference type="EMBL" id="TWT82907.1"/>
    </source>
</evidence>
<sequence>MTTILVLLDRVWWCQSGDLLPWSWDIWSSHNSQHLLDPYSLSHLEHGLALWLILELLIGKTTQRSTRLIVIAAIEAGWEVIENTPMMIERYREATISLDYFGDSILNSISDYTMCVIGAMAAISLSSSRFSWRSTIAAVVFLEAVSVFWIRDSLLLNIVMLAYPIDAIRDWQSGI</sequence>
<evidence type="ECO:0000256" key="3">
    <source>
        <dbReference type="ARBA" id="ARBA00022989"/>
    </source>
</evidence>
<gene>
    <name evidence="5" type="ORF">CA13_43700</name>
</gene>
<dbReference type="AlphaFoldDB" id="A0A5C5Z765"/>
<dbReference type="InterPro" id="IPR019691">
    <property type="entry name" value="DUF2585"/>
</dbReference>
<keyword evidence="2" id="KW-0812">Transmembrane</keyword>
<organism evidence="5 6">
    <name type="scientific">Novipirellula herctigrandis</name>
    <dbReference type="NCBI Taxonomy" id="2527986"/>
    <lineage>
        <taxon>Bacteria</taxon>
        <taxon>Pseudomonadati</taxon>
        <taxon>Planctomycetota</taxon>
        <taxon>Planctomycetia</taxon>
        <taxon>Pirellulales</taxon>
        <taxon>Pirellulaceae</taxon>
        <taxon>Novipirellula</taxon>
    </lineage>
</organism>
<evidence type="ECO:0000256" key="1">
    <source>
        <dbReference type="ARBA" id="ARBA00022475"/>
    </source>
</evidence>
<keyword evidence="1" id="KW-1003">Cell membrane</keyword>
<comment type="caution">
    <text evidence="5">The sequence shown here is derived from an EMBL/GenBank/DDBJ whole genome shotgun (WGS) entry which is preliminary data.</text>
</comment>
<reference evidence="5 6" key="1">
    <citation type="submission" date="2019-02" db="EMBL/GenBank/DDBJ databases">
        <title>Deep-cultivation of Planctomycetes and their phenomic and genomic characterization uncovers novel biology.</title>
        <authorList>
            <person name="Wiegand S."/>
            <person name="Jogler M."/>
            <person name="Boedeker C."/>
            <person name="Pinto D."/>
            <person name="Vollmers J."/>
            <person name="Rivas-Marin E."/>
            <person name="Kohn T."/>
            <person name="Peeters S.H."/>
            <person name="Heuer A."/>
            <person name="Rast P."/>
            <person name="Oberbeckmann S."/>
            <person name="Bunk B."/>
            <person name="Jeske O."/>
            <person name="Meyerdierks A."/>
            <person name="Storesund J.E."/>
            <person name="Kallscheuer N."/>
            <person name="Luecker S."/>
            <person name="Lage O.M."/>
            <person name="Pohl T."/>
            <person name="Merkel B.J."/>
            <person name="Hornburger P."/>
            <person name="Mueller R.-W."/>
            <person name="Bruemmer F."/>
            <person name="Labrenz M."/>
            <person name="Spormann A.M."/>
            <person name="Op Den Camp H."/>
            <person name="Overmann J."/>
            <person name="Amann R."/>
            <person name="Jetten M.S.M."/>
            <person name="Mascher T."/>
            <person name="Medema M.H."/>
            <person name="Devos D.P."/>
            <person name="Kaster A.-K."/>
            <person name="Ovreas L."/>
            <person name="Rohde M."/>
            <person name="Galperin M.Y."/>
            <person name="Jogler C."/>
        </authorList>
    </citation>
    <scope>NUCLEOTIDE SEQUENCE [LARGE SCALE GENOMIC DNA]</scope>
    <source>
        <strain evidence="5 6">CA13</strain>
    </source>
</reference>
<evidence type="ECO:0000256" key="2">
    <source>
        <dbReference type="ARBA" id="ARBA00022692"/>
    </source>
</evidence>
<proteinExistence type="predicted"/>
<accession>A0A5C5Z765</accession>
<dbReference type="Proteomes" id="UP000315010">
    <property type="component" value="Unassembled WGS sequence"/>
</dbReference>
<evidence type="ECO:0000313" key="6">
    <source>
        <dbReference type="Proteomes" id="UP000315010"/>
    </source>
</evidence>
<protein>
    <recommendedName>
        <fullName evidence="7">DUF2585 family protein</fullName>
    </recommendedName>
</protein>
<keyword evidence="3" id="KW-1133">Transmembrane helix</keyword>
<keyword evidence="4" id="KW-0472">Membrane</keyword>